<gene>
    <name evidence="2" type="ORF">SAMN05421738_102215</name>
</gene>
<keyword evidence="1" id="KW-1133">Transmembrane helix</keyword>
<sequence length="191" mass="21790">MSVLLIRILLICAIPLEIYILVKGIKLLRKAFHGKIILELPLDKLSENFMLTKSGIYSIWWKGQFLQSIPIHVFKPKIINQTTKEIIPLIPSLLAPRSNDFYEARLEVYTFRAKQGNYILEIVEGTSVNVFQTEIARYFSGNKNFDYTKIRIQIRESQSQLLTLLGIPICIIGGGGLIVSFVFSLLADQIF</sequence>
<reference evidence="3" key="1">
    <citation type="submission" date="2016-10" db="EMBL/GenBank/DDBJ databases">
        <authorList>
            <person name="Varghese N."/>
            <person name="Submissions S."/>
        </authorList>
    </citation>
    <scope>NUCLEOTIDE SEQUENCE [LARGE SCALE GENOMIC DNA]</scope>
    <source>
        <strain evidence="3">XJ109</strain>
    </source>
</reference>
<dbReference type="RefSeq" id="WP_092906269.1">
    <property type="nucleotide sequence ID" value="NZ_FOUZ01000002.1"/>
</dbReference>
<organism evidence="2 3">
    <name type="scientific">Algoriella xinjiangensis</name>
    <dbReference type="NCBI Taxonomy" id="684065"/>
    <lineage>
        <taxon>Bacteria</taxon>
        <taxon>Pseudomonadati</taxon>
        <taxon>Bacteroidota</taxon>
        <taxon>Flavobacteriia</taxon>
        <taxon>Flavobacteriales</taxon>
        <taxon>Weeksellaceae</taxon>
        <taxon>Algoriella</taxon>
    </lineage>
</organism>
<accession>A0A1I4TIA6</accession>
<feature type="transmembrane region" description="Helical" evidence="1">
    <location>
        <begin position="161"/>
        <end position="187"/>
    </location>
</feature>
<dbReference type="STRING" id="684065.SAMN05421738_102215"/>
<feature type="transmembrane region" description="Helical" evidence="1">
    <location>
        <begin position="6"/>
        <end position="22"/>
    </location>
</feature>
<evidence type="ECO:0000313" key="2">
    <source>
        <dbReference type="EMBL" id="SFM76454.1"/>
    </source>
</evidence>
<keyword evidence="1" id="KW-0812">Transmembrane</keyword>
<keyword evidence="1" id="KW-0472">Membrane</keyword>
<evidence type="ECO:0000313" key="3">
    <source>
        <dbReference type="Proteomes" id="UP000199149"/>
    </source>
</evidence>
<dbReference type="EMBL" id="FOUZ01000002">
    <property type="protein sequence ID" value="SFM76454.1"/>
    <property type="molecule type" value="Genomic_DNA"/>
</dbReference>
<dbReference type="Proteomes" id="UP000199149">
    <property type="component" value="Unassembled WGS sequence"/>
</dbReference>
<dbReference type="OrthoDB" id="1443121at2"/>
<keyword evidence="3" id="KW-1185">Reference proteome</keyword>
<protein>
    <submittedName>
        <fullName evidence="2">Uncharacterized protein</fullName>
    </submittedName>
</protein>
<name>A0A1I4TIA6_9FLAO</name>
<evidence type="ECO:0000256" key="1">
    <source>
        <dbReference type="SAM" id="Phobius"/>
    </source>
</evidence>
<proteinExistence type="predicted"/>
<dbReference type="AlphaFoldDB" id="A0A1I4TIA6"/>